<evidence type="ECO:0000256" key="1">
    <source>
        <dbReference type="SAM" id="Phobius"/>
    </source>
</evidence>
<keyword evidence="1" id="KW-0472">Membrane</keyword>
<dbReference type="Proteomes" id="UP000264006">
    <property type="component" value="Chromosome"/>
</dbReference>
<reference evidence="2 3" key="1">
    <citation type="submission" date="2018-09" db="EMBL/GenBank/DDBJ databases">
        <title>Complete genome sequence of Euzebya sp. DY32-46 isolated from seawater of Pacific Ocean.</title>
        <authorList>
            <person name="Xu L."/>
            <person name="Wu Y.-H."/>
            <person name="Xu X.-W."/>
        </authorList>
    </citation>
    <scope>NUCLEOTIDE SEQUENCE [LARGE SCALE GENOMIC DNA]</scope>
    <source>
        <strain evidence="2 3">DY32-46</strain>
    </source>
</reference>
<keyword evidence="3" id="KW-1185">Reference proteome</keyword>
<proteinExistence type="predicted"/>
<accession>A0A346Y3M5</accession>
<dbReference type="AlphaFoldDB" id="A0A346Y3M5"/>
<sequence length="146" mass="15333">MRSLLRGPAKALLLGGLLLGVGTLHFVAPKPFDSIIPRALPEEARRPLTYASGVVEVAAGAMLLAPRTRRLGGRLAFWLILAVWPANIDAALRGGYPGLPGVVGGATAAWIRVPLQLPLLWLAHRIARDPGAPTGPATETNARTDA</sequence>
<dbReference type="OrthoDB" id="3267646at2"/>
<keyword evidence="1" id="KW-0812">Transmembrane</keyword>
<name>A0A346Y3M5_9ACTN</name>
<keyword evidence="1" id="KW-1133">Transmembrane helix</keyword>
<organism evidence="2 3">
    <name type="scientific">Euzebya pacifica</name>
    <dbReference type="NCBI Taxonomy" id="1608957"/>
    <lineage>
        <taxon>Bacteria</taxon>
        <taxon>Bacillati</taxon>
        <taxon>Actinomycetota</taxon>
        <taxon>Nitriliruptoria</taxon>
        <taxon>Euzebyales</taxon>
    </lineage>
</organism>
<protein>
    <recommendedName>
        <fullName evidence="4">DoxX family membrane protein</fullName>
    </recommendedName>
</protein>
<dbReference type="PANTHER" id="PTHR36974">
    <property type="entry name" value="MEMBRANE PROTEIN-RELATED"/>
    <property type="match status" value="1"/>
</dbReference>
<dbReference type="PANTHER" id="PTHR36974:SF1">
    <property type="entry name" value="DOXX FAMILY MEMBRANE PROTEIN"/>
    <property type="match status" value="1"/>
</dbReference>
<evidence type="ECO:0008006" key="4">
    <source>
        <dbReference type="Google" id="ProtNLM"/>
    </source>
</evidence>
<dbReference type="RefSeq" id="WP_114593315.1">
    <property type="nucleotide sequence ID" value="NZ_CP031165.1"/>
</dbReference>
<evidence type="ECO:0000313" key="3">
    <source>
        <dbReference type="Proteomes" id="UP000264006"/>
    </source>
</evidence>
<evidence type="ECO:0000313" key="2">
    <source>
        <dbReference type="EMBL" id="AXV09072.1"/>
    </source>
</evidence>
<dbReference type="KEGG" id="euz:DVS28_a4407"/>
<feature type="transmembrane region" description="Helical" evidence="1">
    <location>
        <begin position="12"/>
        <end position="28"/>
    </location>
</feature>
<dbReference type="EMBL" id="CP031165">
    <property type="protein sequence ID" value="AXV09072.1"/>
    <property type="molecule type" value="Genomic_DNA"/>
</dbReference>
<gene>
    <name evidence="2" type="ORF">DVS28_a4407</name>
</gene>